<proteinExistence type="predicted"/>
<name>A0ABW8K908_9GAMM</name>
<feature type="transmembrane region" description="Helical" evidence="1">
    <location>
        <begin position="46"/>
        <end position="68"/>
    </location>
</feature>
<dbReference type="Proteomes" id="UP001620408">
    <property type="component" value="Unassembled WGS sequence"/>
</dbReference>
<accession>A0ABW8K908</accession>
<keyword evidence="1" id="KW-0812">Transmembrane</keyword>
<feature type="transmembrane region" description="Helical" evidence="1">
    <location>
        <begin position="88"/>
        <end position="109"/>
    </location>
</feature>
<comment type="caution">
    <text evidence="2">The sequence shown here is derived from an EMBL/GenBank/DDBJ whole genome shotgun (WGS) entry which is preliminary data.</text>
</comment>
<feature type="transmembrane region" description="Helical" evidence="1">
    <location>
        <begin position="12"/>
        <end position="34"/>
    </location>
</feature>
<gene>
    <name evidence="2" type="ORF">ISS97_19020</name>
</gene>
<evidence type="ECO:0008006" key="4">
    <source>
        <dbReference type="Google" id="ProtNLM"/>
    </source>
</evidence>
<protein>
    <recommendedName>
        <fullName evidence="4">Ankyrin repeat domain-containing protein</fullName>
    </recommendedName>
</protein>
<dbReference type="EMBL" id="JADIKD010000012">
    <property type="protein sequence ID" value="MFK2919363.1"/>
    <property type="molecule type" value="Genomic_DNA"/>
</dbReference>
<keyword evidence="1" id="KW-1133">Transmembrane helix</keyword>
<sequence length="414" mass="44324">MSDNTRSNAGFRFLLGLSSLGLWGSILVTALIFMGRGGGDYGTGMAMGLLLLACLAVAGGALLLFGLYTVGARPWRLAAGAERKAFVVHAWLAGVVLLVGGSSVARSYLEDLKSAHTRKQAEHQYKIVEAITKDDTQDFASQVNLCGDLCAGDTWVEEAVDRRASGVLAWQLSSLNKAQYQHLYTERSSKRGCQGGSMFDMSMPVSGLAGLRYQPEMIRALEPFWTADDLHAALWGAAAGDHPEGMQALIEAGADPSKPSSSAKEGSLILAAAARGAEHTLAWLATRGYHIDAATQRDLWMVLIDWGNNTAAETYRGRMDNVLSSLIAMGASITPASPASDPLRLALEKGDSILAKALVRRGASDAAWSPDERKAFAELVAQSEEEEGMSQDSFHLRCNPFGLREAEEAGTDRE</sequence>
<organism evidence="2 3">
    <name type="scientific">Dyella koreensis</name>
    <dbReference type="NCBI Taxonomy" id="311235"/>
    <lineage>
        <taxon>Bacteria</taxon>
        <taxon>Pseudomonadati</taxon>
        <taxon>Pseudomonadota</taxon>
        <taxon>Gammaproteobacteria</taxon>
        <taxon>Lysobacterales</taxon>
        <taxon>Rhodanobacteraceae</taxon>
        <taxon>Dyella</taxon>
    </lineage>
</organism>
<dbReference type="SUPFAM" id="SSF48403">
    <property type="entry name" value="Ankyrin repeat"/>
    <property type="match status" value="1"/>
</dbReference>
<reference evidence="2 3" key="1">
    <citation type="submission" date="2020-10" db="EMBL/GenBank/DDBJ databases">
        <title>Phylogeny of dyella-like bacteria.</title>
        <authorList>
            <person name="Fu J."/>
        </authorList>
    </citation>
    <scope>NUCLEOTIDE SEQUENCE [LARGE SCALE GENOMIC DNA]</scope>
    <source>
        <strain evidence="2 3">BB4</strain>
    </source>
</reference>
<evidence type="ECO:0000313" key="3">
    <source>
        <dbReference type="Proteomes" id="UP001620408"/>
    </source>
</evidence>
<dbReference type="InterPro" id="IPR036770">
    <property type="entry name" value="Ankyrin_rpt-contain_sf"/>
</dbReference>
<dbReference type="Gene3D" id="1.25.40.20">
    <property type="entry name" value="Ankyrin repeat-containing domain"/>
    <property type="match status" value="1"/>
</dbReference>
<keyword evidence="1" id="KW-0472">Membrane</keyword>
<keyword evidence="3" id="KW-1185">Reference proteome</keyword>
<evidence type="ECO:0000313" key="2">
    <source>
        <dbReference type="EMBL" id="MFK2919363.1"/>
    </source>
</evidence>
<evidence type="ECO:0000256" key="1">
    <source>
        <dbReference type="SAM" id="Phobius"/>
    </source>
</evidence>
<dbReference type="RefSeq" id="WP_379984598.1">
    <property type="nucleotide sequence ID" value="NZ_JADIKD010000012.1"/>
</dbReference>